<dbReference type="NCBIfam" id="TIGR01662">
    <property type="entry name" value="HAD-SF-IIIA"/>
    <property type="match status" value="1"/>
</dbReference>
<comment type="catalytic activity">
    <reaction evidence="8">
        <text>an L-alpha-D-Hep-(1-&gt;5)-[alpha-Kdo-(2-&gt;4)]-alpha-Kdo-(2-&gt;6)-lipid A + ADP-L-glycero-beta-D-manno-heptose = an L-alpha-D-Hep-(1-&gt;3)-L-alpha-D-Hep-(1-&gt;5)-[alpha-Kdo-(2-&gt;4)]-alpha-Kdo-(2-&gt;6)-lipid A + ADP + H(+)</text>
        <dbReference type="Rhea" id="RHEA:74071"/>
        <dbReference type="ChEBI" id="CHEBI:15378"/>
        <dbReference type="ChEBI" id="CHEBI:61506"/>
        <dbReference type="ChEBI" id="CHEBI:193068"/>
        <dbReference type="ChEBI" id="CHEBI:193069"/>
        <dbReference type="ChEBI" id="CHEBI:456216"/>
        <dbReference type="EC" id="2.4.99.24"/>
    </reaction>
</comment>
<reference evidence="9 10" key="1">
    <citation type="submission" date="2017-03" db="EMBL/GenBank/DDBJ databases">
        <authorList>
            <person name="Afonso C.L."/>
            <person name="Miller P.J."/>
            <person name="Scott M.A."/>
            <person name="Spackman E."/>
            <person name="Goraichik I."/>
            <person name="Dimitrov K.M."/>
            <person name="Suarez D.L."/>
            <person name="Swayne D.E."/>
        </authorList>
    </citation>
    <scope>NUCLEOTIDE SEQUENCE [LARGE SCALE GENOMIC DNA]</scope>
    <source>
        <strain evidence="9">Genome sequencing of Nitrospira japonica strain NJ11</strain>
    </source>
</reference>
<dbReference type="InterPro" id="IPR006549">
    <property type="entry name" value="HAD-SF_hydro_IIIA"/>
</dbReference>
<dbReference type="Pfam" id="PF01075">
    <property type="entry name" value="Glyco_transf_9"/>
    <property type="match status" value="1"/>
</dbReference>
<dbReference type="RefSeq" id="WP_080884917.1">
    <property type="nucleotide sequence ID" value="NZ_LT828648.1"/>
</dbReference>
<evidence type="ECO:0000313" key="10">
    <source>
        <dbReference type="Proteomes" id="UP000192042"/>
    </source>
</evidence>
<evidence type="ECO:0000256" key="4">
    <source>
        <dbReference type="ARBA" id="ARBA00022723"/>
    </source>
</evidence>
<dbReference type="Gene3D" id="3.40.50.2000">
    <property type="entry name" value="Glycogen Phosphorylase B"/>
    <property type="match status" value="2"/>
</dbReference>
<evidence type="ECO:0000256" key="3">
    <source>
        <dbReference type="ARBA" id="ARBA00022679"/>
    </source>
</evidence>
<dbReference type="GO" id="GO:0008713">
    <property type="term" value="F:ADP-heptose-lipopolysaccharide heptosyltransferase activity"/>
    <property type="evidence" value="ECO:0007669"/>
    <property type="project" value="UniProtKB-EC"/>
</dbReference>
<sequence>MPDGTPKKVLVRGPNWLGDAVMCEPALQGLKRVWPGSQLFLLVKPAVAQLFQAHPVVDRLVVYEDRGRHAGLTGKWALAGDLRRERFDVAVLFQNAFEAAFIAFLAGIPRRYGYATDGRSMLLTEPVAPPDPGTLVHQVHYYWNLLKPLGLSGEPSNPGLRVTPEEEQSMAARLMQAGIGAQDPVIGVNPGSTYGGAKRWLPDRFTQVAERLSRKMEESHGKPAAVLILGAKGEEAVGRSIAAGLTGRSMILSGATTIRELMAAVKRCAVLVTNDTGPMHIGSAFGVPIVAVFGPTDWRTTSPYGAEHALIRHPVECAPCLLRECPIDHRCMTGVSVDQVYDAAAKLIRRPAAAPAMAEVPQPVRVAAESSGPRPLLDGVTVFLDRDGTLNEDTGYLRSAAELKLLPGVTTGLSRLKAAGARLVVVTNQSGVGRGFFTLKDLEGVHARLQGLLEADDAALDAIYFCPHHPDDGCRCRKPARGMVDRAVAELQLDLRRCYLVGDHARDIQLAHVIGAKSVLLVPGAVDEAIKAQLKTEQAMPDLIARTMIEAAEWILKDAELRADTMTQAGDRSAG</sequence>
<accession>A0A1W1HZL4</accession>
<comment type="similarity">
    <text evidence="6">Belongs to the glycosyltransferase 9 family.</text>
</comment>
<keyword evidence="1" id="KW-0963">Cytoplasm</keyword>
<dbReference type="InterPro" id="IPR023214">
    <property type="entry name" value="HAD_sf"/>
</dbReference>
<evidence type="ECO:0000256" key="7">
    <source>
        <dbReference type="ARBA" id="ARBA00044042"/>
    </source>
</evidence>
<dbReference type="SUPFAM" id="SSF56784">
    <property type="entry name" value="HAD-like"/>
    <property type="match status" value="1"/>
</dbReference>
<gene>
    <name evidence="9" type="primary">gmhB</name>
    <name evidence="9" type="ORF">NSJP_0009</name>
</gene>
<dbReference type="CDD" id="cd03789">
    <property type="entry name" value="GT9_LPS_heptosyltransferase"/>
    <property type="match status" value="1"/>
</dbReference>
<dbReference type="GO" id="GO:0005829">
    <property type="term" value="C:cytosol"/>
    <property type="evidence" value="ECO:0007669"/>
    <property type="project" value="TreeGrafter"/>
</dbReference>
<organism evidence="9 10">
    <name type="scientific">Nitrospira japonica</name>
    <dbReference type="NCBI Taxonomy" id="1325564"/>
    <lineage>
        <taxon>Bacteria</taxon>
        <taxon>Pseudomonadati</taxon>
        <taxon>Nitrospirota</taxon>
        <taxon>Nitrospiria</taxon>
        <taxon>Nitrospirales</taxon>
        <taxon>Nitrospiraceae</taxon>
        <taxon>Nitrospira</taxon>
    </lineage>
</organism>
<name>A0A1W1HZL4_9BACT</name>
<keyword evidence="10" id="KW-1185">Reference proteome</keyword>
<keyword evidence="5 9" id="KW-0378">Hydrolase</keyword>
<dbReference type="InterPro" id="IPR011910">
    <property type="entry name" value="RfaF"/>
</dbReference>
<protein>
    <recommendedName>
        <fullName evidence="7">lipopolysaccharide heptosyltransferase II</fullName>
        <ecNumber evidence="7">2.4.99.24</ecNumber>
    </recommendedName>
</protein>
<dbReference type="AlphaFoldDB" id="A0A1W1HZL4"/>
<dbReference type="InterPro" id="IPR051199">
    <property type="entry name" value="LPS_LOS_Heptosyltrfase"/>
</dbReference>
<keyword evidence="3 9" id="KW-0808">Transferase</keyword>
<proteinExistence type="inferred from homology"/>
<dbReference type="CDD" id="cd07503">
    <property type="entry name" value="HAD_HisB-N"/>
    <property type="match status" value="1"/>
</dbReference>
<dbReference type="SUPFAM" id="SSF53756">
    <property type="entry name" value="UDP-Glycosyltransferase/glycogen phosphorylase"/>
    <property type="match status" value="1"/>
</dbReference>
<dbReference type="InterPro" id="IPR036412">
    <property type="entry name" value="HAD-like_sf"/>
</dbReference>
<dbReference type="EMBL" id="LT828648">
    <property type="protein sequence ID" value="SLM46181.1"/>
    <property type="molecule type" value="Genomic_DNA"/>
</dbReference>
<evidence type="ECO:0000256" key="5">
    <source>
        <dbReference type="ARBA" id="ARBA00022801"/>
    </source>
</evidence>
<dbReference type="GO" id="GO:0009244">
    <property type="term" value="P:lipopolysaccharide core region biosynthetic process"/>
    <property type="evidence" value="ECO:0007669"/>
    <property type="project" value="TreeGrafter"/>
</dbReference>
<evidence type="ECO:0000256" key="8">
    <source>
        <dbReference type="ARBA" id="ARBA00047503"/>
    </source>
</evidence>
<dbReference type="KEGG" id="nja:NSJP_0009"/>
<dbReference type="InterPro" id="IPR002201">
    <property type="entry name" value="Glyco_trans_9"/>
</dbReference>
<dbReference type="Pfam" id="PF13242">
    <property type="entry name" value="Hydrolase_like"/>
    <property type="match status" value="1"/>
</dbReference>
<dbReference type="NCBIfam" id="TIGR01656">
    <property type="entry name" value="Histidinol-ppas"/>
    <property type="match status" value="1"/>
</dbReference>
<dbReference type="PANTHER" id="PTHR30160:SF7">
    <property type="entry name" value="ADP-HEPTOSE--LPS HEPTOSYLTRANSFERASE 2"/>
    <property type="match status" value="1"/>
</dbReference>
<keyword evidence="2 9" id="KW-0328">Glycosyltransferase</keyword>
<keyword evidence="4" id="KW-0479">Metal-binding</keyword>
<dbReference type="GO" id="GO:0046872">
    <property type="term" value="F:metal ion binding"/>
    <property type="evidence" value="ECO:0007669"/>
    <property type="project" value="UniProtKB-KW"/>
</dbReference>
<evidence type="ECO:0000256" key="1">
    <source>
        <dbReference type="ARBA" id="ARBA00022490"/>
    </source>
</evidence>
<dbReference type="PANTHER" id="PTHR30160">
    <property type="entry name" value="TETRAACYLDISACCHARIDE 4'-KINASE-RELATED"/>
    <property type="match status" value="1"/>
</dbReference>
<dbReference type="InterPro" id="IPR006543">
    <property type="entry name" value="Histidinol-phos"/>
</dbReference>
<evidence type="ECO:0000256" key="2">
    <source>
        <dbReference type="ARBA" id="ARBA00022676"/>
    </source>
</evidence>
<dbReference type="GO" id="GO:0016791">
    <property type="term" value="F:phosphatase activity"/>
    <property type="evidence" value="ECO:0007669"/>
    <property type="project" value="InterPro"/>
</dbReference>
<evidence type="ECO:0000256" key="6">
    <source>
        <dbReference type="ARBA" id="ARBA00043995"/>
    </source>
</evidence>
<dbReference type="Gene3D" id="3.40.50.1000">
    <property type="entry name" value="HAD superfamily/HAD-like"/>
    <property type="match status" value="1"/>
</dbReference>
<dbReference type="Proteomes" id="UP000192042">
    <property type="component" value="Chromosome I"/>
</dbReference>
<dbReference type="STRING" id="1325564.NSJP_0009"/>
<dbReference type="NCBIfam" id="TIGR02195">
    <property type="entry name" value="heptsyl_trn_II"/>
    <property type="match status" value="1"/>
</dbReference>
<evidence type="ECO:0000313" key="9">
    <source>
        <dbReference type="EMBL" id="SLM46181.1"/>
    </source>
</evidence>
<dbReference type="EC" id="2.4.99.24" evidence="7"/>
<dbReference type="OrthoDB" id="9797795at2"/>